<feature type="non-terminal residue" evidence="1">
    <location>
        <position position="1"/>
    </location>
</feature>
<proteinExistence type="predicted"/>
<accession>A0AAN5D1V2</accession>
<sequence length="64" mass="7270">HTVDSWSILWSSHELHHYIVVEVGNHSEVSHISAILCIVEMMADSLERNGIPIHSLETPELELK</sequence>
<dbReference type="Proteomes" id="UP001328107">
    <property type="component" value="Unassembled WGS sequence"/>
</dbReference>
<evidence type="ECO:0000313" key="2">
    <source>
        <dbReference type="Proteomes" id="UP001328107"/>
    </source>
</evidence>
<comment type="caution">
    <text evidence="1">The sequence shown here is derived from an EMBL/GenBank/DDBJ whole genome shotgun (WGS) entry which is preliminary data.</text>
</comment>
<keyword evidence="2" id="KW-1185">Reference proteome</keyword>
<dbReference type="EMBL" id="BTRK01000005">
    <property type="protein sequence ID" value="GMR55296.1"/>
    <property type="molecule type" value="Genomic_DNA"/>
</dbReference>
<organism evidence="1 2">
    <name type="scientific">Pristionchus mayeri</name>
    <dbReference type="NCBI Taxonomy" id="1317129"/>
    <lineage>
        <taxon>Eukaryota</taxon>
        <taxon>Metazoa</taxon>
        <taxon>Ecdysozoa</taxon>
        <taxon>Nematoda</taxon>
        <taxon>Chromadorea</taxon>
        <taxon>Rhabditida</taxon>
        <taxon>Rhabditina</taxon>
        <taxon>Diplogasteromorpha</taxon>
        <taxon>Diplogasteroidea</taxon>
        <taxon>Neodiplogasteridae</taxon>
        <taxon>Pristionchus</taxon>
    </lineage>
</organism>
<name>A0AAN5D1V2_9BILA</name>
<evidence type="ECO:0000313" key="1">
    <source>
        <dbReference type="EMBL" id="GMR55296.1"/>
    </source>
</evidence>
<dbReference type="AlphaFoldDB" id="A0AAN5D1V2"/>
<gene>
    <name evidence="1" type="ORF">PMAYCL1PPCAC_25491</name>
</gene>
<protein>
    <submittedName>
        <fullName evidence="1">Uncharacterized protein</fullName>
    </submittedName>
</protein>
<reference evidence="2" key="1">
    <citation type="submission" date="2022-10" db="EMBL/GenBank/DDBJ databases">
        <title>Genome assembly of Pristionchus species.</title>
        <authorList>
            <person name="Yoshida K."/>
            <person name="Sommer R.J."/>
        </authorList>
    </citation>
    <scope>NUCLEOTIDE SEQUENCE [LARGE SCALE GENOMIC DNA]</scope>
    <source>
        <strain evidence="2">RS5460</strain>
    </source>
</reference>